<protein>
    <submittedName>
        <fullName evidence="1">Uncharacterized protein</fullName>
    </submittedName>
</protein>
<accession>G8RUW1</accession>
<evidence type="ECO:0000313" key="2">
    <source>
        <dbReference type="Proteomes" id="UP000005442"/>
    </source>
</evidence>
<proteinExistence type="predicted"/>
<dbReference type="EMBL" id="CP003169">
    <property type="protein sequence ID" value="AEV76701.1"/>
    <property type="molecule type" value="Genomic_DNA"/>
</dbReference>
<reference evidence="1 2" key="1">
    <citation type="submission" date="2011-12" db="EMBL/GenBank/DDBJ databases">
        <title>Complete sequence of Mycobacterium rhodesiae NBB3.</title>
        <authorList>
            <consortium name="US DOE Joint Genome Institute"/>
            <person name="Lucas S."/>
            <person name="Han J."/>
            <person name="Lapidus A."/>
            <person name="Cheng J.-F."/>
            <person name="Goodwin L."/>
            <person name="Pitluck S."/>
            <person name="Peters L."/>
            <person name="Mikhailova N."/>
            <person name="Gu W."/>
            <person name="Detter J.C."/>
            <person name="Han C."/>
            <person name="Tapia R."/>
            <person name="Land M."/>
            <person name="Hauser L."/>
            <person name="Kyrpides N."/>
            <person name="Ivanova N."/>
            <person name="Pagani I."/>
            <person name="Mattes T."/>
            <person name="Holmes A."/>
            <person name="Rutledge P."/>
            <person name="Paulsen I."/>
            <person name="Coleman N."/>
            <person name="Woyke T."/>
        </authorList>
    </citation>
    <scope>NUCLEOTIDE SEQUENCE [LARGE SCALE GENOMIC DNA]</scope>
    <source>
        <strain evidence="1 2">NBB3</strain>
    </source>
</reference>
<sequence length="38" mass="4021">MITLCQFTGILQAKTIAKYWDSSAANSILTSAEATASI</sequence>
<dbReference type="HOGENOM" id="CLU_3330456_0_0_11"/>
<dbReference type="KEGG" id="mrh:MycrhN_6243"/>
<dbReference type="PATRIC" id="fig|710685.3.peg.6270"/>
<dbReference type="AlphaFoldDB" id="G8RUW1"/>
<keyword evidence="2" id="KW-1185">Reference proteome</keyword>
<name>G8RUW1_MYCRN</name>
<organism evidence="1 2">
    <name type="scientific">Mycolicibacterium rhodesiae (strain NBB3)</name>
    <name type="common">Mycobacterium rhodesiae</name>
    <dbReference type="NCBI Taxonomy" id="710685"/>
    <lineage>
        <taxon>Bacteria</taxon>
        <taxon>Bacillati</taxon>
        <taxon>Actinomycetota</taxon>
        <taxon>Actinomycetes</taxon>
        <taxon>Mycobacteriales</taxon>
        <taxon>Mycobacteriaceae</taxon>
        <taxon>Mycolicibacterium</taxon>
    </lineage>
</organism>
<dbReference type="Proteomes" id="UP000005442">
    <property type="component" value="Chromosome"/>
</dbReference>
<evidence type="ECO:0000313" key="1">
    <source>
        <dbReference type="EMBL" id="AEV76701.1"/>
    </source>
</evidence>
<gene>
    <name evidence="1" type="ordered locus">MycrhN_6243</name>
</gene>